<dbReference type="VEuPathDB" id="TriTrypDB:TCDM_09198"/>
<gene>
    <name evidence="2" type="ORF">TCDM_09198</name>
</gene>
<evidence type="ECO:0000256" key="1">
    <source>
        <dbReference type="SAM" id="Phobius"/>
    </source>
</evidence>
<reference evidence="2 3" key="1">
    <citation type="journal article" date="2014" name="Genome Announc.">
        <title>Trypanosoma cruzi Clone Dm28c Draft Genome Sequence.</title>
        <authorList>
            <person name="Grisard E.C."/>
            <person name="Teixeira S.M."/>
            <person name="de Almeida L.G."/>
            <person name="Stoco P.H."/>
            <person name="Gerber A.L."/>
            <person name="Talavera-Lopez C."/>
            <person name="Lima O.C."/>
            <person name="Andersson B."/>
            <person name="de Vasconcelos A.T."/>
        </authorList>
    </citation>
    <scope>NUCLEOTIDE SEQUENCE [LARGE SCALE GENOMIC DNA]</scope>
    <source>
        <strain evidence="2 3">Dm28c</strain>
    </source>
</reference>
<keyword evidence="1" id="KW-0472">Membrane</keyword>
<sequence>MDALRRELKPSRAQNCCIRPLQGCMYFRIYLSTYLSLSLFFLLLSLPYLLQFYGFMGEMFSSVWASEGNIARQCVELVLVSAIGILLYYVPLFFFKRQRNSRALVVLEPTAKATAAGVVLYSCFGMAQPHFPDILQTYRTGTPSPDALYFLAGVALGYRLVLQVGHYFDDTGLSATTTAMVAHSVAEGAGLGLIVSSPLFPEIFRHQLIHGVSEGMLMAMVALERYGLKQTMRSALLGRLAQAIAYYATAFCMPSVSGDAMQVAEGVALGSMAAMVWGELAQPACDALGSIRTLIILLATAGVCHHTLV</sequence>
<protein>
    <submittedName>
        <fullName evidence="2">Uncharacterized protein</fullName>
    </submittedName>
</protein>
<name>V5AQM3_TRYCR</name>
<dbReference type="OrthoDB" id="252019at2759"/>
<evidence type="ECO:0000313" key="2">
    <source>
        <dbReference type="EMBL" id="ESS63035.1"/>
    </source>
</evidence>
<evidence type="ECO:0000313" key="3">
    <source>
        <dbReference type="Proteomes" id="UP000017861"/>
    </source>
</evidence>
<feature type="transmembrane region" description="Helical" evidence="1">
    <location>
        <begin position="29"/>
        <end position="50"/>
    </location>
</feature>
<dbReference type="EMBL" id="AYLP01000146">
    <property type="protein sequence ID" value="ESS63035.1"/>
    <property type="molecule type" value="Genomic_DNA"/>
</dbReference>
<keyword evidence="1" id="KW-1133">Transmembrane helix</keyword>
<dbReference type="Proteomes" id="UP000017861">
    <property type="component" value="Unassembled WGS sequence"/>
</dbReference>
<dbReference type="AlphaFoldDB" id="V5AQM3"/>
<feature type="transmembrane region" description="Helical" evidence="1">
    <location>
        <begin position="70"/>
        <end position="95"/>
    </location>
</feature>
<proteinExistence type="predicted"/>
<keyword evidence="1" id="KW-0812">Transmembrane</keyword>
<organism evidence="2 3">
    <name type="scientific">Trypanosoma cruzi Dm28c</name>
    <dbReference type="NCBI Taxonomy" id="1416333"/>
    <lineage>
        <taxon>Eukaryota</taxon>
        <taxon>Discoba</taxon>
        <taxon>Euglenozoa</taxon>
        <taxon>Kinetoplastea</taxon>
        <taxon>Metakinetoplastina</taxon>
        <taxon>Trypanosomatida</taxon>
        <taxon>Trypanosomatidae</taxon>
        <taxon>Trypanosoma</taxon>
        <taxon>Schizotrypanum</taxon>
    </lineage>
</organism>
<comment type="caution">
    <text evidence="2">The sequence shown here is derived from an EMBL/GenBank/DDBJ whole genome shotgun (WGS) entry which is preliminary data.</text>
</comment>
<accession>V5AQM3</accession>